<dbReference type="AlphaFoldDB" id="A0A5J4YYU0"/>
<keyword evidence="3" id="KW-1185">Reference proteome</keyword>
<name>A0A5J4YYU0_PORPP</name>
<accession>A0A5J4YYU0</accession>
<proteinExistence type="predicted"/>
<evidence type="ECO:0000313" key="3">
    <source>
        <dbReference type="Proteomes" id="UP000324585"/>
    </source>
</evidence>
<gene>
    <name evidence="2" type="ORF">FVE85_0510</name>
</gene>
<reference evidence="3" key="1">
    <citation type="journal article" date="2019" name="Nat. Commun.">
        <title>Expansion of phycobilisome linker gene families in mesophilic red algae.</title>
        <authorList>
            <person name="Lee J."/>
            <person name="Kim D."/>
            <person name="Bhattacharya D."/>
            <person name="Yoon H.S."/>
        </authorList>
    </citation>
    <scope>NUCLEOTIDE SEQUENCE [LARGE SCALE GENOMIC DNA]</scope>
    <source>
        <strain evidence="3">CCMP 1328</strain>
    </source>
</reference>
<protein>
    <submittedName>
        <fullName evidence="2">Uncharacterized protein</fullName>
    </submittedName>
</protein>
<evidence type="ECO:0000256" key="1">
    <source>
        <dbReference type="SAM" id="MobiDB-lite"/>
    </source>
</evidence>
<comment type="caution">
    <text evidence="2">The sequence shown here is derived from an EMBL/GenBank/DDBJ whole genome shotgun (WGS) entry which is preliminary data.</text>
</comment>
<feature type="region of interest" description="Disordered" evidence="1">
    <location>
        <begin position="78"/>
        <end position="98"/>
    </location>
</feature>
<evidence type="ECO:0000313" key="2">
    <source>
        <dbReference type="EMBL" id="KAA8496781.1"/>
    </source>
</evidence>
<dbReference type="Proteomes" id="UP000324585">
    <property type="component" value="Unassembled WGS sequence"/>
</dbReference>
<sequence>MPIFGWFCRFLTVLGRSCRLPKKKQNPYNTESPVSESSLFQATVLRDAPRIASPGCRQARDHAEPRKIVLTQDLVPRQPGVQRSPRAKYIKWTPSPAS</sequence>
<organism evidence="2 3">
    <name type="scientific">Porphyridium purpureum</name>
    <name type="common">Red alga</name>
    <name type="synonym">Porphyridium cruentum</name>
    <dbReference type="NCBI Taxonomy" id="35688"/>
    <lineage>
        <taxon>Eukaryota</taxon>
        <taxon>Rhodophyta</taxon>
        <taxon>Bangiophyceae</taxon>
        <taxon>Porphyridiales</taxon>
        <taxon>Porphyridiaceae</taxon>
        <taxon>Porphyridium</taxon>
    </lineage>
</organism>
<dbReference type="EMBL" id="VRMN01000002">
    <property type="protein sequence ID" value="KAA8496781.1"/>
    <property type="molecule type" value="Genomic_DNA"/>
</dbReference>